<feature type="region of interest" description="Disordered" evidence="1">
    <location>
        <begin position="278"/>
        <end position="299"/>
    </location>
</feature>
<keyword evidence="2" id="KW-1133">Transmembrane helix</keyword>
<sequence>MTARNWRTHLTSNLKIALLYFKIEPGQSFHPLLKYPPYRRCIPREQLTKVNVTGGRGKRWRLYWSKFAWDAYYFENGDEVTNWELEKENGDGKTSFWKESAYPVLIMIAWITVAGSVGLFFYPLLAMAVFRLMFWTWELATNRFVRRICRWIIIKIEKSKRNNVLSVYRNAGRKPPVYKYKLPKFLREDPHEATPKELDESEEEFWSSDDELNMMGQGVMKNKKMTYKPTPEFTPEYPPEVEEMTDGLLSRDMFTYLRKVKQHGMFAVWTEGTDNIDLAEISQSNNKPPKLTTSKEQLS</sequence>
<evidence type="ECO:0000256" key="2">
    <source>
        <dbReference type="SAM" id="Phobius"/>
    </source>
</evidence>
<gene>
    <name evidence="3" type="ORF">Fcan01_09915</name>
</gene>
<evidence type="ECO:0000313" key="4">
    <source>
        <dbReference type="Proteomes" id="UP000198287"/>
    </source>
</evidence>
<keyword evidence="4" id="KW-1185">Reference proteome</keyword>
<reference evidence="3 4" key="1">
    <citation type="submission" date="2015-12" db="EMBL/GenBank/DDBJ databases">
        <title>The genome of Folsomia candida.</title>
        <authorList>
            <person name="Faddeeva A."/>
            <person name="Derks M.F."/>
            <person name="Anvar Y."/>
            <person name="Smit S."/>
            <person name="Van Straalen N."/>
            <person name="Roelofs D."/>
        </authorList>
    </citation>
    <scope>NUCLEOTIDE SEQUENCE [LARGE SCALE GENOMIC DNA]</scope>
    <source>
        <strain evidence="3 4">VU population</strain>
        <tissue evidence="3">Whole body</tissue>
    </source>
</reference>
<dbReference type="EMBL" id="LNIX01000004">
    <property type="protein sequence ID" value="OXA56535.1"/>
    <property type="molecule type" value="Genomic_DNA"/>
</dbReference>
<organism evidence="3 4">
    <name type="scientific">Folsomia candida</name>
    <name type="common">Springtail</name>
    <dbReference type="NCBI Taxonomy" id="158441"/>
    <lineage>
        <taxon>Eukaryota</taxon>
        <taxon>Metazoa</taxon>
        <taxon>Ecdysozoa</taxon>
        <taxon>Arthropoda</taxon>
        <taxon>Hexapoda</taxon>
        <taxon>Collembola</taxon>
        <taxon>Entomobryomorpha</taxon>
        <taxon>Isotomoidea</taxon>
        <taxon>Isotomidae</taxon>
        <taxon>Proisotominae</taxon>
        <taxon>Folsomia</taxon>
    </lineage>
</organism>
<comment type="caution">
    <text evidence="3">The sequence shown here is derived from an EMBL/GenBank/DDBJ whole genome shotgun (WGS) entry which is preliminary data.</text>
</comment>
<accession>A0A226EG16</accession>
<feature type="compositionally biased region" description="Polar residues" evidence="1">
    <location>
        <begin position="281"/>
        <end position="299"/>
    </location>
</feature>
<keyword evidence="2" id="KW-0472">Membrane</keyword>
<name>A0A226EG16_FOLCA</name>
<dbReference type="Proteomes" id="UP000198287">
    <property type="component" value="Unassembled WGS sequence"/>
</dbReference>
<evidence type="ECO:0000313" key="3">
    <source>
        <dbReference type="EMBL" id="OXA56535.1"/>
    </source>
</evidence>
<protein>
    <submittedName>
        <fullName evidence="3">Uncharacterized protein</fullName>
    </submittedName>
</protein>
<evidence type="ECO:0000256" key="1">
    <source>
        <dbReference type="SAM" id="MobiDB-lite"/>
    </source>
</evidence>
<feature type="transmembrane region" description="Helical" evidence="2">
    <location>
        <begin position="101"/>
        <end position="122"/>
    </location>
</feature>
<proteinExistence type="predicted"/>
<keyword evidence="2" id="KW-0812">Transmembrane</keyword>
<dbReference type="AlphaFoldDB" id="A0A226EG16"/>